<dbReference type="GO" id="GO:0070971">
    <property type="term" value="C:endoplasmic reticulum exit site"/>
    <property type="evidence" value="ECO:0007669"/>
    <property type="project" value="TreeGrafter"/>
</dbReference>
<evidence type="ECO:0000256" key="1">
    <source>
        <dbReference type="ARBA" id="ARBA00008334"/>
    </source>
</evidence>
<feature type="compositionally biased region" description="Low complexity" evidence="2">
    <location>
        <begin position="70"/>
        <end position="80"/>
    </location>
</feature>
<organism evidence="5 6">
    <name type="scientific">Hibiscus syriacus</name>
    <name type="common">Rose of Sharon</name>
    <dbReference type="NCBI Taxonomy" id="106335"/>
    <lineage>
        <taxon>Eukaryota</taxon>
        <taxon>Viridiplantae</taxon>
        <taxon>Streptophyta</taxon>
        <taxon>Embryophyta</taxon>
        <taxon>Tracheophyta</taxon>
        <taxon>Spermatophyta</taxon>
        <taxon>Magnoliopsida</taxon>
        <taxon>eudicotyledons</taxon>
        <taxon>Gunneridae</taxon>
        <taxon>Pentapetalae</taxon>
        <taxon>rosids</taxon>
        <taxon>malvids</taxon>
        <taxon>Malvales</taxon>
        <taxon>Malvaceae</taxon>
        <taxon>Malvoideae</taxon>
        <taxon>Hibiscus</taxon>
    </lineage>
</organism>
<evidence type="ECO:0000313" key="6">
    <source>
        <dbReference type="Proteomes" id="UP000436088"/>
    </source>
</evidence>
<comment type="similarity">
    <text evidence="1">Belongs to the SEC23/SEC24 family. SEC24 subfamily.</text>
</comment>
<keyword evidence="6" id="KW-1185">Reference proteome</keyword>
<feature type="region of interest" description="Disordered" evidence="2">
    <location>
        <begin position="128"/>
        <end position="192"/>
    </location>
</feature>
<dbReference type="GO" id="GO:0030127">
    <property type="term" value="C:COPII vesicle coat"/>
    <property type="evidence" value="ECO:0007669"/>
    <property type="project" value="InterPro"/>
</dbReference>
<accession>A0A6A2WAI2</accession>
<gene>
    <name evidence="5" type="ORF">F3Y22_tig00117056pilonHSYRG00370</name>
</gene>
<evidence type="ECO:0000256" key="2">
    <source>
        <dbReference type="SAM" id="MobiDB-lite"/>
    </source>
</evidence>
<reference evidence="5" key="1">
    <citation type="submission" date="2019-09" db="EMBL/GenBank/DDBJ databases">
        <title>Draft genome information of white flower Hibiscus syriacus.</title>
        <authorList>
            <person name="Kim Y.-M."/>
        </authorList>
    </citation>
    <scope>NUCLEOTIDE SEQUENCE [LARGE SCALE GENOMIC DNA]</scope>
    <source>
        <strain evidence="5">YM2019G1</strain>
    </source>
</reference>
<feature type="compositionally biased region" description="Polar residues" evidence="2">
    <location>
        <begin position="1"/>
        <end position="14"/>
    </location>
</feature>
<feature type="compositionally biased region" description="Pro residues" evidence="2">
    <location>
        <begin position="16"/>
        <end position="29"/>
    </location>
</feature>
<sequence>MQNLNLNRPVSMPNSGPRPSPFGQQPPFPQSSVSAGFPGAFSAMSRPGLRLVVQFYPLVFPSPGVPPAAVAAPPAGARPSSFVSSSPVTGGSAVLPSSAPGAPLSNGHQQLLQEAPAQAPTMHSVLGNSAVSFPPARPASSASPFSAVPQARPPPPGSPYGPQTWPVQPQQGTQPPPIPGSTNAQPPRMFGMAQLPNQSTATIPPAMGQPGVPLSGPSKIDPNQIPRPIPTATPIVYETRQGNSANPPPIPCTADLLTTSGMQLALLVQPMAPPHPSEDPIQVVDFGESGPVRCSRCKGYINPFMKFIDQGRKFICNLCGFTDDTPRDYHCNLGPDGRRRDADERPELCRGTVEFVATKEYMVRDPMPAVYFFLIDVSLNAIRTGATAAACSAISQVISDLPVSFI</sequence>
<dbReference type="AlphaFoldDB" id="A0A6A2WAI2"/>
<dbReference type="InterPro" id="IPR006896">
    <property type="entry name" value="Sec23/24_trunk_dom"/>
</dbReference>
<dbReference type="InterPro" id="IPR036465">
    <property type="entry name" value="vWFA_dom_sf"/>
</dbReference>
<dbReference type="InterPro" id="IPR036174">
    <property type="entry name" value="Znf_Sec23_Sec24_sf"/>
</dbReference>
<feature type="region of interest" description="Disordered" evidence="2">
    <location>
        <begin position="1"/>
        <end position="37"/>
    </location>
</feature>
<dbReference type="SUPFAM" id="SSF82919">
    <property type="entry name" value="Zn-finger domain of Sec23/24"/>
    <property type="match status" value="1"/>
</dbReference>
<dbReference type="Pfam" id="PF04811">
    <property type="entry name" value="Sec23_trunk"/>
    <property type="match status" value="1"/>
</dbReference>
<evidence type="ECO:0000313" key="5">
    <source>
        <dbReference type="EMBL" id="KAE8653861.1"/>
    </source>
</evidence>
<dbReference type="PANTHER" id="PTHR13803">
    <property type="entry name" value="SEC24-RELATED PROTEIN"/>
    <property type="match status" value="1"/>
</dbReference>
<feature type="region of interest" description="Disordered" evidence="2">
    <location>
        <begin position="70"/>
        <end position="107"/>
    </location>
</feature>
<feature type="compositionally biased region" description="Low complexity" evidence="2">
    <location>
        <begin position="160"/>
        <end position="173"/>
    </location>
</feature>
<dbReference type="InterPro" id="IPR006895">
    <property type="entry name" value="Znf_Sec23_Sec24"/>
</dbReference>
<evidence type="ECO:0000259" key="4">
    <source>
        <dbReference type="Pfam" id="PF04811"/>
    </source>
</evidence>
<feature type="compositionally biased region" description="Low complexity" evidence="2">
    <location>
        <begin position="129"/>
        <end position="150"/>
    </location>
</feature>
<proteinExistence type="inferred from homology"/>
<dbReference type="PANTHER" id="PTHR13803:SF4">
    <property type="entry name" value="SECRETORY 24CD, ISOFORM C"/>
    <property type="match status" value="1"/>
</dbReference>
<feature type="domain" description="Sec23/Sec24 trunk" evidence="4">
    <location>
        <begin position="366"/>
        <end position="402"/>
    </location>
</feature>
<dbReference type="Gene3D" id="3.40.50.410">
    <property type="entry name" value="von Willebrand factor, type A domain"/>
    <property type="match status" value="1"/>
</dbReference>
<dbReference type="SUPFAM" id="SSF81995">
    <property type="entry name" value="beta-sandwich domain of Sec23/24"/>
    <property type="match status" value="1"/>
</dbReference>
<dbReference type="GO" id="GO:0090110">
    <property type="term" value="P:COPII-coated vesicle cargo loading"/>
    <property type="evidence" value="ECO:0007669"/>
    <property type="project" value="TreeGrafter"/>
</dbReference>
<comment type="caution">
    <text evidence="5">The sequence shown here is derived from an EMBL/GenBank/DDBJ whole genome shotgun (WGS) entry which is preliminary data.</text>
</comment>
<dbReference type="Proteomes" id="UP000436088">
    <property type="component" value="Unassembled WGS sequence"/>
</dbReference>
<dbReference type="GO" id="GO:0006886">
    <property type="term" value="P:intracellular protein transport"/>
    <property type="evidence" value="ECO:0007669"/>
    <property type="project" value="InterPro"/>
</dbReference>
<dbReference type="EMBL" id="VEPZ02001788">
    <property type="protein sequence ID" value="KAE8653861.1"/>
    <property type="molecule type" value="Genomic_DNA"/>
</dbReference>
<dbReference type="GO" id="GO:0000149">
    <property type="term" value="F:SNARE binding"/>
    <property type="evidence" value="ECO:0007669"/>
    <property type="project" value="TreeGrafter"/>
</dbReference>
<protein>
    <submittedName>
        <fullName evidence="5">Protein transport protein Sec24-like</fullName>
    </submittedName>
</protein>
<evidence type="ECO:0000259" key="3">
    <source>
        <dbReference type="Pfam" id="PF04810"/>
    </source>
</evidence>
<dbReference type="SUPFAM" id="SSF53300">
    <property type="entry name" value="vWA-like"/>
    <property type="match status" value="1"/>
</dbReference>
<dbReference type="Gene3D" id="2.30.30.380">
    <property type="entry name" value="Zn-finger domain of Sec23/24"/>
    <property type="match status" value="1"/>
</dbReference>
<dbReference type="Pfam" id="PF04810">
    <property type="entry name" value="zf-Sec23_Sec24"/>
    <property type="match status" value="1"/>
</dbReference>
<name>A0A6A2WAI2_HIBSY</name>
<feature type="domain" description="Zinc finger Sec23/Sec24-type" evidence="3">
    <location>
        <begin position="291"/>
        <end position="329"/>
    </location>
</feature>
<dbReference type="GO" id="GO:0008270">
    <property type="term" value="F:zinc ion binding"/>
    <property type="evidence" value="ECO:0007669"/>
    <property type="project" value="InterPro"/>
</dbReference>
<dbReference type="InterPro" id="IPR050550">
    <property type="entry name" value="SEC23_SEC24_subfamily"/>
</dbReference>